<proteinExistence type="inferred from homology"/>
<comment type="caution">
    <text evidence="4">The sequence shown here is derived from an EMBL/GenBank/DDBJ whole genome shotgun (WGS) entry which is preliminary data.</text>
</comment>
<dbReference type="OrthoDB" id="9804504at2"/>
<protein>
    <submittedName>
        <fullName evidence="4">Sulfotransferase domain-containing protein</fullName>
    </submittedName>
</protein>
<evidence type="ECO:0000313" key="4">
    <source>
        <dbReference type="EMBL" id="TDO42182.1"/>
    </source>
</evidence>
<dbReference type="EMBL" id="SNWR01000001">
    <property type="protein sequence ID" value="TDO42182.1"/>
    <property type="molecule type" value="Genomic_DNA"/>
</dbReference>
<evidence type="ECO:0000256" key="2">
    <source>
        <dbReference type="ARBA" id="ARBA00022679"/>
    </source>
</evidence>
<dbReference type="InterPro" id="IPR000863">
    <property type="entry name" value="Sulfotransferase_dom"/>
</dbReference>
<name>A0A4R6K1L2_9ACTN</name>
<dbReference type="PANTHER" id="PTHR11783">
    <property type="entry name" value="SULFOTRANSFERASE SULT"/>
    <property type="match status" value="1"/>
</dbReference>
<sequence>MLNSAVMIAKQRTPESVRVLARRAQLEAYNAKLRITVPVATRSEFTNIYHCAVRKTASQWIKAVFSDPIVYRHSGLLTYDPRFYGWKHPRVVPANRIGLSLFFPRPRFDKMPKPDKYRAFFVMRDPRDVVVSSYFSTRNSHGPMGDVLEVRKVLLEKPRKEGMLWLIGDMAKKNRFGALRSWVEAPASDEVRLVKYEDLTGEHQAAEMEALLRHCGINLPADDLATVLDRYSFSKMNERQGTGKVSHYRKGQAGDWANHFDDDIYEAFNKASGDLVERLGYPSYQ</sequence>
<dbReference type="GO" id="GO:0008146">
    <property type="term" value="F:sulfotransferase activity"/>
    <property type="evidence" value="ECO:0007669"/>
    <property type="project" value="InterPro"/>
</dbReference>
<dbReference type="Gene3D" id="3.40.50.300">
    <property type="entry name" value="P-loop containing nucleotide triphosphate hydrolases"/>
    <property type="match status" value="1"/>
</dbReference>
<gene>
    <name evidence="4" type="ORF">C8E87_5948</name>
</gene>
<dbReference type="InterPro" id="IPR027417">
    <property type="entry name" value="P-loop_NTPase"/>
</dbReference>
<dbReference type="SUPFAM" id="SSF52540">
    <property type="entry name" value="P-loop containing nucleoside triphosphate hydrolases"/>
    <property type="match status" value="1"/>
</dbReference>
<comment type="similarity">
    <text evidence="1">Belongs to the sulfotransferase 1 family.</text>
</comment>
<keyword evidence="5" id="KW-1185">Reference proteome</keyword>
<dbReference type="Pfam" id="PF00685">
    <property type="entry name" value="Sulfotransfer_1"/>
    <property type="match status" value="1"/>
</dbReference>
<dbReference type="Proteomes" id="UP000294901">
    <property type="component" value="Unassembled WGS sequence"/>
</dbReference>
<organism evidence="4 5">
    <name type="scientific">Paractinoplanes brasiliensis</name>
    <dbReference type="NCBI Taxonomy" id="52695"/>
    <lineage>
        <taxon>Bacteria</taxon>
        <taxon>Bacillati</taxon>
        <taxon>Actinomycetota</taxon>
        <taxon>Actinomycetes</taxon>
        <taxon>Micromonosporales</taxon>
        <taxon>Micromonosporaceae</taxon>
        <taxon>Paractinoplanes</taxon>
    </lineage>
</organism>
<dbReference type="AlphaFoldDB" id="A0A4R6K1L2"/>
<reference evidence="4 5" key="1">
    <citation type="submission" date="2019-03" db="EMBL/GenBank/DDBJ databases">
        <title>Sequencing the genomes of 1000 actinobacteria strains.</title>
        <authorList>
            <person name="Klenk H.-P."/>
        </authorList>
    </citation>
    <scope>NUCLEOTIDE SEQUENCE [LARGE SCALE GENOMIC DNA]</scope>
    <source>
        <strain evidence="4 5">DSM 43805</strain>
    </source>
</reference>
<evidence type="ECO:0000256" key="1">
    <source>
        <dbReference type="ARBA" id="ARBA00005771"/>
    </source>
</evidence>
<evidence type="ECO:0000313" key="5">
    <source>
        <dbReference type="Proteomes" id="UP000294901"/>
    </source>
</evidence>
<feature type="domain" description="Sulfotransferase" evidence="3">
    <location>
        <begin position="117"/>
        <end position="276"/>
    </location>
</feature>
<evidence type="ECO:0000259" key="3">
    <source>
        <dbReference type="Pfam" id="PF00685"/>
    </source>
</evidence>
<dbReference type="RefSeq" id="WP_133876107.1">
    <property type="nucleotide sequence ID" value="NZ_BOMD01000095.1"/>
</dbReference>
<keyword evidence="2 4" id="KW-0808">Transferase</keyword>
<accession>A0A4R6K1L2</accession>